<dbReference type="EMBL" id="CP001398">
    <property type="protein sequence ID" value="ACS34172.1"/>
    <property type="molecule type" value="Genomic_DNA"/>
</dbReference>
<reference evidence="3 4" key="1">
    <citation type="journal article" date="2007" name="Genome Biol.">
        <title>Genome analysis and genome-wide proteomics of Thermococcus gammatolerans, the most radioresistant organism known amongst the Archaea.</title>
        <authorList>
            <person name="Zivanovic Y."/>
            <person name="Armengaud J."/>
            <person name="Lagorce A."/>
            <person name="Leplat C."/>
            <person name="Guerin P."/>
            <person name="Dutertre M."/>
            <person name="Anthouard V."/>
            <person name="Forterre P."/>
            <person name="Wincker P."/>
            <person name="Confalonieri F."/>
        </authorList>
    </citation>
    <scope>NUCLEOTIDE SEQUENCE [LARGE SCALE GENOMIC DNA]</scope>
    <source>
        <strain evidence="4">DSM 15229 / JCM 11827 / EJ3</strain>
    </source>
</reference>
<dbReference type="PaxDb" id="593117-TGAM_1670"/>
<dbReference type="STRING" id="593117.TGAM_1670"/>
<dbReference type="HOGENOM" id="CLU_067022_0_0_2"/>
<proteinExistence type="predicted"/>
<keyword evidence="1" id="KW-0812">Transmembrane</keyword>
<feature type="domain" description="DUF835" evidence="2">
    <location>
        <begin position="156"/>
        <end position="266"/>
    </location>
</feature>
<dbReference type="PATRIC" id="fig|593117.10.peg.1676"/>
<organism evidence="3 4">
    <name type="scientific">Thermococcus gammatolerans (strain DSM 15229 / JCM 11827 / EJ3)</name>
    <dbReference type="NCBI Taxonomy" id="593117"/>
    <lineage>
        <taxon>Archaea</taxon>
        <taxon>Methanobacteriati</taxon>
        <taxon>Methanobacteriota</taxon>
        <taxon>Thermococci</taxon>
        <taxon>Thermococcales</taxon>
        <taxon>Thermococcaceae</taxon>
        <taxon>Thermococcus</taxon>
    </lineage>
</organism>
<protein>
    <recommendedName>
        <fullName evidence="2">DUF835 domain-containing protein</fullName>
    </recommendedName>
</protein>
<evidence type="ECO:0000313" key="4">
    <source>
        <dbReference type="Proteomes" id="UP000001488"/>
    </source>
</evidence>
<dbReference type="eggNOG" id="arCOG03797">
    <property type="taxonomic scope" value="Archaea"/>
</dbReference>
<dbReference type="KEGG" id="tga:TGAM_1670"/>
<evidence type="ECO:0000259" key="2">
    <source>
        <dbReference type="Pfam" id="PF05763"/>
    </source>
</evidence>
<feature type="transmembrane region" description="Helical" evidence="1">
    <location>
        <begin position="63"/>
        <end position="83"/>
    </location>
</feature>
<dbReference type="Proteomes" id="UP000001488">
    <property type="component" value="Chromosome"/>
</dbReference>
<feature type="transmembrane region" description="Helical" evidence="1">
    <location>
        <begin position="98"/>
        <end position="116"/>
    </location>
</feature>
<keyword evidence="1" id="KW-0472">Membrane</keyword>
<keyword evidence="4" id="KW-1185">Reference proteome</keyword>
<sequence>MVYPYYLLRKTFKECLKSAIMGTTSYEQIKLFAEVIAFSVLTVTVVMAMRIRKRLGASLGRREVNNTIIGFLIFWSGYFVNVLNDIIKTEFMKVFDDVLVALGLIWILVTAQPIYGKLKLKSAPSKVFDGTRVLKSGAYLVNASMPLQRLLRLLGGWKLLAVARNAERFRESDIPTLWITKISGENRIEPSRLAPLLQYIVDRADDNTAVIIEGVEYLILENGFDAVFKFLTSLKDNILSRGALLVLVVDPKTLEERELKLLEREFSWLNVS</sequence>
<gene>
    <name evidence="3" type="ordered locus">TGAM_1670</name>
</gene>
<dbReference type="InterPro" id="IPR008553">
    <property type="entry name" value="DUF835"/>
</dbReference>
<accession>C5A7G0</accession>
<keyword evidence="1" id="KW-1133">Transmembrane helix</keyword>
<dbReference type="Pfam" id="PF05763">
    <property type="entry name" value="DUF835"/>
    <property type="match status" value="1"/>
</dbReference>
<evidence type="ECO:0000256" key="1">
    <source>
        <dbReference type="SAM" id="Phobius"/>
    </source>
</evidence>
<dbReference type="AlphaFoldDB" id="C5A7G0"/>
<feature type="transmembrane region" description="Helical" evidence="1">
    <location>
        <begin position="31"/>
        <end position="51"/>
    </location>
</feature>
<name>C5A7G0_THEGJ</name>
<evidence type="ECO:0000313" key="3">
    <source>
        <dbReference type="EMBL" id="ACS34172.1"/>
    </source>
</evidence>